<evidence type="ECO:0000313" key="2">
    <source>
        <dbReference type="Proteomes" id="UP000812287"/>
    </source>
</evidence>
<gene>
    <name evidence="1" type="ORF">BT62DRAFT_924122</name>
</gene>
<dbReference type="Proteomes" id="UP000812287">
    <property type="component" value="Unassembled WGS sequence"/>
</dbReference>
<dbReference type="EMBL" id="MU250573">
    <property type="protein sequence ID" value="KAG7440340.1"/>
    <property type="molecule type" value="Genomic_DNA"/>
</dbReference>
<protein>
    <submittedName>
        <fullName evidence="1">Uncharacterized protein</fullName>
    </submittedName>
</protein>
<keyword evidence="2" id="KW-1185">Reference proteome</keyword>
<dbReference type="AlphaFoldDB" id="A0A9P7VH92"/>
<dbReference type="RefSeq" id="XP_043033840.1">
    <property type="nucleotide sequence ID" value="XM_043184579.1"/>
</dbReference>
<comment type="caution">
    <text evidence="1">The sequence shown here is derived from an EMBL/GenBank/DDBJ whole genome shotgun (WGS) entry which is preliminary data.</text>
</comment>
<proteinExistence type="predicted"/>
<accession>A0A9P7VH92</accession>
<sequence>MAICREPLECPGCRDTQDDFEITITGLTFSTLRYRSHSTTRVGNSILVYVPASMPKEMHVGLHVANFEAHALWVISTYTDDRQNGASLPSYRSGPMRSLTRGRKAEKCLFWVIQILWLVQPLQEISDVLVTLPDILPVA</sequence>
<reference evidence="1" key="1">
    <citation type="submission" date="2020-11" db="EMBL/GenBank/DDBJ databases">
        <title>Adaptations for nitrogen fixation in a non-lichenized fungal sporocarp promotes dispersal by wood-feeding termites.</title>
        <authorList>
            <consortium name="DOE Joint Genome Institute"/>
            <person name="Koch R.A."/>
            <person name="Yoon G."/>
            <person name="Arayal U."/>
            <person name="Lail K."/>
            <person name="Amirebrahimi M."/>
            <person name="Labutti K."/>
            <person name="Lipzen A."/>
            <person name="Riley R."/>
            <person name="Barry K."/>
            <person name="Henrissat B."/>
            <person name="Grigoriev I.V."/>
            <person name="Herr J.R."/>
            <person name="Aime M.C."/>
        </authorList>
    </citation>
    <scope>NUCLEOTIDE SEQUENCE</scope>
    <source>
        <strain evidence="1">MCA 3950</strain>
    </source>
</reference>
<evidence type="ECO:0000313" key="1">
    <source>
        <dbReference type="EMBL" id="KAG7440340.1"/>
    </source>
</evidence>
<organism evidence="1 2">
    <name type="scientific">Guyanagaster necrorhizus</name>
    <dbReference type="NCBI Taxonomy" id="856835"/>
    <lineage>
        <taxon>Eukaryota</taxon>
        <taxon>Fungi</taxon>
        <taxon>Dikarya</taxon>
        <taxon>Basidiomycota</taxon>
        <taxon>Agaricomycotina</taxon>
        <taxon>Agaricomycetes</taxon>
        <taxon>Agaricomycetidae</taxon>
        <taxon>Agaricales</taxon>
        <taxon>Marasmiineae</taxon>
        <taxon>Physalacriaceae</taxon>
        <taxon>Guyanagaster</taxon>
    </lineage>
</organism>
<dbReference type="GeneID" id="66106876"/>
<name>A0A9P7VH92_9AGAR</name>